<dbReference type="PANTHER" id="PTHR41709:SF2">
    <property type="entry name" value="CIRCADIAN CLOCK PROTEIN KAIB2"/>
    <property type="match status" value="1"/>
</dbReference>
<evidence type="ECO:0000313" key="2">
    <source>
        <dbReference type="EMBL" id="MBK7423908.1"/>
    </source>
</evidence>
<sequence length="109" mass="11940">MPAISPVPDSNQEARAAGFVFRLYVAGEAPNSQLALRNLKVLCNDHYRDDYHIDVVDVLLSPERAWTEGVIVTPTVVRLNPEPGIRIIGNLSNTDQVLSVLGFAIQAND</sequence>
<comment type="caution">
    <text evidence="2">The sequence shown here is derived from an EMBL/GenBank/DDBJ whole genome shotgun (WGS) entry which is preliminary data.</text>
</comment>
<evidence type="ECO:0000313" key="3">
    <source>
        <dbReference type="Proteomes" id="UP000886602"/>
    </source>
</evidence>
<accession>A0A9D7FCM3</accession>
<protein>
    <submittedName>
        <fullName evidence="2">Circadian clock KaiB family protein</fullName>
    </submittedName>
</protein>
<dbReference type="InterPro" id="IPR011649">
    <property type="entry name" value="KaiB_domain"/>
</dbReference>
<dbReference type="InterPro" id="IPR036249">
    <property type="entry name" value="Thioredoxin-like_sf"/>
</dbReference>
<dbReference type="PANTHER" id="PTHR41709">
    <property type="entry name" value="KAIB-LIKE PROTEIN 1"/>
    <property type="match status" value="1"/>
</dbReference>
<dbReference type="GO" id="GO:0048511">
    <property type="term" value="P:rhythmic process"/>
    <property type="evidence" value="ECO:0007669"/>
    <property type="project" value="InterPro"/>
</dbReference>
<dbReference type="AlphaFoldDB" id="A0A9D7FCM3"/>
<feature type="domain" description="KaiB" evidence="1">
    <location>
        <begin position="22"/>
        <end position="103"/>
    </location>
</feature>
<dbReference type="InterPro" id="IPR039022">
    <property type="entry name" value="KaiB-like"/>
</dbReference>
<dbReference type="Gene3D" id="3.40.30.10">
    <property type="entry name" value="Glutaredoxin"/>
    <property type="match status" value="1"/>
</dbReference>
<dbReference type="CDD" id="cd02978">
    <property type="entry name" value="KaiB_like"/>
    <property type="match status" value="1"/>
</dbReference>
<organism evidence="2 3">
    <name type="scientific">Candidatus Propionivibrio dominans</name>
    <dbReference type="NCBI Taxonomy" id="2954373"/>
    <lineage>
        <taxon>Bacteria</taxon>
        <taxon>Pseudomonadati</taxon>
        <taxon>Pseudomonadota</taxon>
        <taxon>Betaproteobacteria</taxon>
        <taxon>Rhodocyclales</taxon>
        <taxon>Rhodocyclaceae</taxon>
        <taxon>Propionivibrio</taxon>
    </lineage>
</organism>
<dbReference type="EMBL" id="JADJNC010000020">
    <property type="protein sequence ID" value="MBK7423908.1"/>
    <property type="molecule type" value="Genomic_DNA"/>
</dbReference>
<gene>
    <name evidence="2" type="ORF">IPJ48_12835</name>
</gene>
<proteinExistence type="predicted"/>
<dbReference type="Proteomes" id="UP000886602">
    <property type="component" value="Unassembled WGS sequence"/>
</dbReference>
<dbReference type="Pfam" id="PF07689">
    <property type="entry name" value="KaiB"/>
    <property type="match status" value="1"/>
</dbReference>
<evidence type="ECO:0000259" key="1">
    <source>
        <dbReference type="SMART" id="SM01248"/>
    </source>
</evidence>
<name>A0A9D7FCM3_9RHOO</name>
<reference evidence="2" key="1">
    <citation type="submission" date="2020-10" db="EMBL/GenBank/DDBJ databases">
        <title>Connecting structure to function with the recovery of over 1000 high-quality activated sludge metagenome-assembled genomes encoding full-length rRNA genes using long-read sequencing.</title>
        <authorList>
            <person name="Singleton C.M."/>
            <person name="Petriglieri F."/>
            <person name="Kristensen J.M."/>
            <person name="Kirkegaard R.H."/>
            <person name="Michaelsen T.Y."/>
            <person name="Andersen M.H."/>
            <person name="Karst S.M."/>
            <person name="Dueholm M.S."/>
            <person name="Nielsen P.H."/>
            <person name="Albertsen M."/>
        </authorList>
    </citation>
    <scope>NUCLEOTIDE SEQUENCE</scope>
    <source>
        <strain evidence="2">EsbW_18-Q3-R4-48_MAXAC.044</strain>
    </source>
</reference>
<dbReference type="SMART" id="SM01248">
    <property type="entry name" value="KaiB"/>
    <property type="match status" value="1"/>
</dbReference>
<dbReference type="SUPFAM" id="SSF52833">
    <property type="entry name" value="Thioredoxin-like"/>
    <property type="match status" value="1"/>
</dbReference>